<dbReference type="RefSeq" id="WP_126531801.1">
    <property type="nucleotide sequence ID" value="NZ_JADULK010000003.1"/>
</dbReference>
<evidence type="ECO:0000313" key="2">
    <source>
        <dbReference type="EMBL" id="MBH1929412.1"/>
    </source>
</evidence>
<dbReference type="EMBL" id="LR134493">
    <property type="protein sequence ID" value="VEI67497.1"/>
    <property type="molecule type" value="Genomic_DNA"/>
</dbReference>
<protein>
    <submittedName>
        <fullName evidence="3">Uncharacterized protein</fullName>
    </submittedName>
</protein>
<dbReference type="Proteomes" id="UP000281904">
    <property type="component" value="Chromosome"/>
</dbReference>
<gene>
    <name evidence="2" type="ORF">I5U13_07015</name>
    <name evidence="3" type="ORF">NCTC10036_03029</name>
</gene>
<evidence type="ECO:0000313" key="3">
    <source>
        <dbReference type="EMBL" id="VEI67497.1"/>
    </source>
</evidence>
<evidence type="ECO:0000313" key="4">
    <source>
        <dbReference type="Proteomes" id="UP000281904"/>
    </source>
</evidence>
<dbReference type="Proteomes" id="UP000624159">
    <property type="component" value="Unassembled WGS sequence"/>
</dbReference>
<name>A0A3S5AW15_SERRU</name>
<feature type="transmembrane region" description="Helical" evidence="1">
    <location>
        <begin position="6"/>
        <end position="29"/>
    </location>
</feature>
<evidence type="ECO:0000256" key="1">
    <source>
        <dbReference type="SAM" id="Phobius"/>
    </source>
</evidence>
<proteinExistence type="predicted"/>
<reference evidence="3 4" key="1">
    <citation type="submission" date="2018-12" db="EMBL/GenBank/DDBJ databases">
        <authorList>
            <consortium name="Pathogen Informatics"/>
        </authorList>
    </citation>
    <scope>NUCLEOTIDE SEQUENCE [LARGE SCALE GENOMIC DNA]</scope>
    <source>
        <strain evidence="3 4">NCTC10036</strain>
    </source>
</reference>
<accession>A0A3S5AW15</accession>
<keyword evidence="5" id="KW-1185">Reference proteome</keyword>
<keyword evidence="1" id="KW-1133">Transmembrane helix</keyword>
<reference evidence="2 5" key="2">
    <citation type="submission" date="2020-11" db="EMBL/GenBank/DDBJ databases">
        <title>Enhanced detection system for hospital associated transmission using whole genome sequencing surveillance.</title>
        <authorList>
            <person name="Harrison L.H."/>
            <person name="Van Tyne D."/>
            <person name="Marsh J.W."/>
            <person name="Griffith M.P."/>
            <person name="Snyder D.J."/>
            <person name="Cooper V.S."/>
            <person name="Mustapha M."/>
        </authorList>
    </citation>
    <scope>NUCLEOTIDE SEQUENCE [LARGE SCALE GENOMIC DNA]</scope>
    <source>
        <strain evidence="2 5">SER00230</strain>
    </source>
</reference>
<keyword evidence="1" id="KW-0812">Transmembrane</keyword>
<organism evidence="3 4">
    <name type="scientific">Serratia rubidaea</name>
    <name type="common">Serratia marinorubra</name>
    <dbReference type="NCBI Taxonomy" id="61652"/>
    <lineage>
        <taxon>Bacteria</taxon>
        <taxon>Pseudomonadati</taxon>
        <taxon>Pseudomonadota</taxon>
        <taxon>Gammaproteobacteria</taxon>
        <taxon>Enterobacterales</taxon>
        <taxon>Yersiniaceae</taxon>
        <taxon>Serratia</taxon>
    </lineage>
</organism>
<sequence length="139" mass="16162">MISILLDVGTILSFLAIFIGFLTMIFFGINRKKYKRIVSLYANEGLYMNDFNQLAVYFGYFGSYFPTDFFNKLLKNKRIKTGKDTFVPSEAYTFLQSLPRELTGWITTYHRMHIIWSTLFLIGCTMLGIVKVFVGYPID</sequence>
<dbReference type="AlphaFoldDB" id="A0A3S5AW15"/>
<evidence type="ECO:0000313" key="5">
    <source>
        <dbReference type="Proteomes" id="UP000624159"/>
    </source>
</evidence>
<dbReference type="EMBL" id="JADULK010000003">
    <property type="protein sequence ID" value="MBH1929412.1"/>
    <property type="molecule type" value="Genomic_DNA"/>
</dbReference>
<keyword evidence="1" id="KW-0472">Membrane</keyword>
<feature type="transmembrane region" description="Helical" evidence="1">
    <location>
        <begin position="114"/>
        <end position="138"/>
    </location>
</feature>